<gene>
    <name evidence="1" type="ORF">METZ01_LOCUS291306</name>
</gene>
<evidence type="ECO:0008006" key="2">
    <source>
        <dbReference type="Google" id="ProtNLM"/>
    </source>
</evidence>
<reference evidence="1" key="1">
    <citation type="submission" date="2018-05" db="EMBL/GenBank/DDBJ databases">
        <authorList>
            <person name="Lanie J.A."/>
            <person name="Ng W.-L."/>
            <person name="Kazmierczak K.M."/>
            <person name="Andrzejewski T.M."/>
            <person name="Davidsen T.M."/>
            <person name="Wayne K.J."/>
            <person name="Tettelin H."/>
            <person name="Glass J.I."/>
            <person name="Rusch D."/>
            <person name="Podicherti R."/>
            <person name="Tsui H.-C.T."/>
            <person name="Winkler M.E."/>
        </authorList>
    </citation>
    <scope>NUCLEOTIDE SEQUENCE</scope>
</reference>
<evidence type="ECO:0000313" key="1">
    <source>
        <dbReference type="EMBL" id="SVC38452.1"/>
    </source>
</evidence>
<dbReference type="EMBL" id="UINC01088330">
    <property type="protein sequence ID" value="SVC38452.1"/>
    <property type="molecule type" value="Genomic_DNA"/>
</dbReference>
<sequence>MANLMLHCGAYRAEKNEVLATQAPEPTRTHFPIDHKVLIEEAEKLIHKAGYMIKTEAHALSHEDMRYFGLYELESTISEVNDYNPVAGLRNSHDKVFAAGLVCGKAVFVCDNLSFSGDYKFSRKHTKNAYDETLTGMAEVFSQLPAFEEKLKQRTDLYKEFKVPRDISKFIIQCAKRRIIAPNQIMSVYDEWEEPKDAFGDEPRNLWRLTNAFTSVMKQKRINVFRNAPATLRLDEIVQEHFNIESLLS</sequence>
<accession>A0A382LTU0</accession>
<dbReference type="InterPro" id="IPR026325">
    <property type="entry name" value="DUF932"/>
</dbReference>
<proteinExistence type="predicted"/>
<dbReference type="Pfam" id="PF06067">
    <property type="entry name" value="DUF932"/>
    <property type="match status" value="1"/>
</dbReference>
<protein>
    <recommendedName>
        <fullName evidence="2">DUF932 domain-containing protein</fullName>
    </recommendedName>
</protein>
<dbReference type="AlphaFoldDB" id="A0A382LTU0"/>
<name>A0A382LTU0_9ZZZZ</name>
<organism evidence="1">
    <name type="scientific">marine metagenome</name>
    <dbReference type="NCBI Taxonomy" id="408172"/>
    <lineage>
        <taxon>unclassified sequences</taxon>
        <taxon>metagenomes</taxon>
        <taxon>ecological metagenomes</taxon>
    </lineage>
</organism>